<organism evidence="1 2">
    <name type="scientific">Geoalkalibacter subterraneus</name>
    <dbReference type="NCBI Taxonomy" id="483547"/>
    <lineage>
        <taxon>Bacteria</taxon>
        <taxon>Pseudomonadati</taxon>
        <taxon>Thermodesulfobacteriota</taxon>
        <taxon>Desulfuromonadia</taxon>
        <taxon>Desulfuromonadales</taxon>
        <taxon>Geoalkalibacteraceae</taxon>
        <taxon>Geoalkalibacter</taxon>
    </lineage>
</organism>
<sequence>MPRLVDNPNLAFRLARAIVSDIALYNQEKVASGIKNDNIFDVLAEELEEGREHFHTRVAEDLAGRDQLYDRAIVDVMIKQAGKIESAIW</sequence>
<evidence type="ECO:0000313" key="1">
    <source>
        <dbReference type="EMBL" id="AJF05696.1"/>
    </source>
</evidence>
<dbReference type="RefSeq" id="WP_040199078.1">
    <property type="nucleotide sequence ID" value="NZ_CP010311.1"/>
</dbReference>
<dbReference type="Proteomes" id="UP000035036">
    <property type="component" value="Chromosome"/>
</dbReference>
<dbReference type="AlphaFoldDB" id="A0A0B5FQ23"/>
<dbReference type="KEGG" id="gsb:GSUB_02700"/>
<dbReference type="STRING" id="483547.GSUB_02700"/>
<keyword evidence="2" id="KW-1185">Reference proteome</keyword>
<gene>
    <name evidence="1" type="ORF">GSUB_02700</name>
</gene>
<protein>
    <submittedName>
        <fullName evidence="1">Uncharacterized protein</fullName>
    </submittedName>
</protein>
<evidence type="ECO:0000313" key="2">
    <source>
        <dbReference type="Proteomes" id="UP000035036"/>
    </source>
</evidence>
<accession>A0A0B5FQ23</accession>
<dbReference type="HOGENOM" id="CLU_2450419_0_0_7"/>
<dbReference type="OrthoDB" id="5402300at2"/>
<dbReference type="EMBL" id="CP010311">
    <property type="protein sequence ID" value="AJF05696.1"/>
    <property type="molecule type" value="Genomic_DNA"/>
</dbReference>
<proteinExistence type="predicted"/>
<reference evidence="1 2" key="1">
    <citation type="journal article" date="2015" name="Genome Announc.">
        <title>Genomes of Geoalkalibacter ferrihydriticus Z-0531T and Geoalkalibacter subterraneus Red1T, Two Haloalkaliphilic Metal-Reducing Deltaproteobacteria.</title>
        <authorList>
            <person name="Badalamenti J.P."/>
            <person name="Krajmalnik-Brown R."/>
            <person name="Torres C.I."/>
            <person name="Bond D.R."/>
        </authorList>
    </citation>
    <scope>NUCLEOTIDE SEQUENCE [LARGE SCALE GENOMIC DNA]</scope>
    <source>
        <strain evidence="1 2">Red1</strain>
    </source>
</reference>
<name>A0A0B5FQ23_9BACT</name>